<dbReference type="RefSeq" id="WP_345400408.1">
    <property type="nucleotide sequence ID" value="NZ_BAABLA010000099.1"/>
</dbReference>
<protein>
    <submittedName>
        <fullName evidence="3">Recombinase family protein</fullName>
    </submittedName>
</protein>
<sequence>MSTLHARPPGTAHDAPIVVEHDDGWAPWSESVTDKPRPVRTWLYRLVCDLAWPVFVQERHRLETAAIRGYQRELAFRAWYRRYLDAIDGWWAGPPPYGYQVHLHHVTDDEGRTRTLRRLVTDEDCARVVPVIFRWHQDGSGPSAIAARLAAEPELYPPPRGWTAKVVRGLLTNPAYLGYVVHGRTHHGVPQPPRHWTWSLDQAHPALIGPAQFWDSYYRLHPGHRTRPSEAGPQRPAVAPTGHGALHHDGPTQ</sequence>
<dbReference type="PROSITE" id="PS51737">
    <property type="entry name" value="RECOMBINASE_DNA_BIND"/>
    <property type="match status" value="1"/>
</dbReference>
<dbReference type="InterPro" id="IPR011109">
    <property type="entry name" value="DNA_bind_recombinase_dom"/>
</dbReference>
<feature type="region of interest" description="Disordered" evidence="1">
    <location>
        <begin position="224"/>
        <end position="253"/>
    </location>
</feature>
<name>A0ABW2BXI4_9PSEU</name>
<evidence type="ECO:0000313" key="4">
    <source>
        <dbReference type="Proteomes" id="UP001596337"/>
    </source>
</evidence>
<gene>
    <name evidence="3" type="ORF">ACFQGD_11365</name>
</gene>
<dbReference type="Pfam" id="PF07508">
    <property type="entry name" value="Recombinase"/>
    <property type="match status" value="1"/>
</dbReference>
<dbReference type="Gene3D" id="3.90.1750.20">
    <property type="entry name" value="Putative Large Serine Recombinase, Chain B, Domain 2"/>
    <property type="match status" value="1"/>
</dbReference>
<accession>A0ABW2BXI4</accession>
<reference evidence="4" key="1">
    <citation type="journal article" date="2019" name="Int. J. Syst. Evol. Microbiol.">
        <title>The Global Catalogue of Microorganisms (GCM) 10K type strain sequencing project: providing services to taxonomists for standard genome sequencing and annotation.</title>
        <authorList>
            <consortium name="The Broad Institute Genomics Platform"/>
            <consortium name="The Broad Institute Genome Sequencing Center for Infectious Disease"/>
            <person name="Wu L."/>
            <person name="Ma J."/>
        </authorList>
    </citation>
    <scope>NUCLEOTIDE SEQUENCE [LARGE SCALE GENOMIC DNA]</scope>
    <source>
        <strain evidence="4">KCTC 32255</strain>
    </source>
</reference>
<evidence type="ECO:0000259" key="2">
    <source>
        <dbReference type="PROSITE" id="PS51737"/>
    </source>
</evidence>
<proteinExistence type="predicted"/>
<comment type="caution">
    <text evidence="3">The sequence shown here is derived from an EMBL/GenBank/DDBJ whole genome shotgun (WGS) entry which is preliminary data.</text>
</comment>
<dbReference type="EMBL" id="JBHSXX010000001">
    <property type="protein sequence ID" value="MFC6867747.1"/>
    <property type="molecule type" value="Genomic_DNA"/>
</dbReference>
<dbReference type="Proteomes" id="UP001596337">
    <property type="component" value="Unassembled WGS sequence"/>
</dbReference>
<keyword evidence="4" id="KW-1185">Reference proteome</keyword>
<evidence type="ECO:0000256" key="1">
    <source>
        <dbReference type="SAM" id="MobiDB-lite"/>
    </source>
</evidence>
<organism evidence="3 4">
    <name type="scientific">Haloechinothrix salitolerans</name>
    <dbReference type="NCBI Taxonomy" id="926830"/>
    <lineage>
        <taxon>Bacteria</taxon>
        <taxon>Bacillati</taxon>
        <taxon>Actinomycetota</taxon>
        <taxon>Actinomycetes</taxon>
        <taxon>Pseudonocardiales</taxon>
        <taxon>Pseudonocardiaceae</taxon>
        <taxon>Haloechinothrix</taxon>
    </lineage>
</organism>
<evidence type="ECO:0000313" key="3">
    <source>
        <dbReference type="EMBL" id="MFC6867747.1"/>
    </source>
</evidence>
<feature type="domain" description="Recombinase" evidence="2">
    <location>
        <begin position="96"/>
        <end position="226"/>
    </location>
</feature>
<dbReference type="InterPro" id="IPR038109">
    <property type="entry name" value="DNA_bind_recomb_sf"/>
</dbReference>